<dbReference type="InterPro" id="IPR013096">
    <property type="entry name" value="Cupin_2"/>
</dbReference>
<gene>
    <name evidence="4" type="ORF">SAMN04487949_2557</name>
</gene>
<keyword evidence="5" id="KW-1185">Reference proteome</keyword>
<proteinExistence type="predicted"/>
<evidence type="ECO:0000313" key="5">
    <source>
        <dbReference type="Proteomes" id="UP000199451"/>
    </source>
</evidence>
<dbReference type="PANTHER" id="PTHR35848">
    <property type="entry name" value="OXALATE-BINDING PROTEIN"/>
    <property type="match status" value="1"/>
</dbReference>
<evidence type="ECO:0000313" key="4">
    <source>
        <dbReference type="EMBL" id="SDM77374.1"/>
    </source>
</evidence>
<dbReference type="Proteomes" id="UP000199451">
    <property type="component" value="Unassembled WGS sequence"/>
</dbReference>
<dbReference type="RefSeq" id="WP_089697922.1">
    <property type="nucleotide sequence ID" value="NZ_FNHL01000003.1"/>
</dbReference>
<accession>A0A1G9VYP3</accession>
<dbReference type="InterPro" id="IPR011051">
    <property type="entry name" value="RmlC_Cupin_sf"/>
</dbReference>
<protein>
    <submittedName>
        <fullName evidence="4">Cupin domain protein</fullName>
    </submittedName>
</protein>
<evidence type="ECO:0000259" key="3">
    <source>
        <dbReference type="Pfam" id="PF07883"/>
    </source>
</evidence>
<sequence>MTGYRKVAIDDLPNTPNPTREKKEVDEAVGATAFSFNVFRADPGEQIPWGYHKHPDHEELFYVLAGELVVETPDEEYHVAAGEAFFVPPEHWNRARAVGDSVAEVVAVGAPKDSDAAVIEEECPACGEVTGRDYEKREGDDTVEYVLSCDACGAETSRFD</sequence>
<evidence type="ECO:0000256" key="2">
    <source>
        <dbReference type="SAM" id="MobiDB-lite"/>
    </source>
</evidence>
<reference evidence="5" key="1">
    <citation type="submission" date="2016-10" db="EMBL/GenBank/DDBJ databases">
        <authorList>
            <person name="Varghese N."/>
            <person name="Submissions S."/>
        </authorList>
    </citation>
    <scope>NUCLEOTIDE SEQUENCE [LARGE SCALE GENOMIC DNA]</scope>
    <source>
        <strain evidence="5">CGMCC 1.10119</strain>
    </source>
</reference>
<dbReference type="GO" id="GO:0046872">
    <property type="term" value="F:metal ion binding"/>
    <property type="evidence" value="ECO:0007669"/>
    <property type="project" value="UniProtKB-KW"/>
</dbReference>
<dbReference type="STRING" id="660521.SAMN04487949_2557"/>
<dbReference type="SUPFAM" id="SSF51182">
    <property type="entry name" value="RmlC-like cupins"/>
    <property type="match status" value="1"/>
</dbReference>
<name>A0A1G9VYP3_9EURY</name>
<keyword evidence="1" id="KW-0479">Metal-binding</keyword>
<dbReference type="OrthoDB" id="190812at2157"/>
<feature type="region of interest" description="Disordered" evidence="2">
    <location>
        <begin position="1"/>
        <end position="23"/>
    </location>
</feature>
<organism evidence="4 5">
    <name type="scientific">Halogranum gelatinilyticum</name>
    <dbReference type="NCBI Taxonomy" id="660521"/>
    <lineage>
        <taxon>Archaea</taxon>
        <taxon>Methanobacteriati</taxon>
        <taxon>Methanobacteriota</taxon>
        <taxon>Stenosarchaea group</taxon>
        <taxon>Halobacteria</taxon>
        <taxon>Halobacteriales</taxon>
        <taxon>Haloferacaceae</taxon>
    </lineage>
</organism>
<dbReference type="AlphaFoldDB" id="A0A1G9VYP3"/>
<evidence type="ECO:0000256" key="1">
    <source>
        <dbReference type="ARBA" id="ARBA00022723"/>
    </source>
</evidence>
<dbReference type="InterPro" id="IPR051610">
    <property type="entry name" value="GPI/OXD"/>
</dbReference>
<dbReference type="EMBL" id="FNHL01000003">
    <property type="protein sequence ID" value="SDM77374.1"/>
    <property type="molecule type" value="Genomic_DNA"/>
</dbReference>
<dbReference type="Gene3D" id="2.60.120.10">
    <property type="entry name" value="Jelly Rolls"/>
    <property type="match status" value="1"/>
</dbReference>
<feature type="domain" description="Cupin type-2" evidence="3">
    <location>
        <begin position="38"/>
        <end position="108"/>
    </location>
</feature>
<dbReference type="InterPro" id="IPR014710">
    <property type="entry name" value="RmlC-like_jellyroll"/>
</dbReference>
<dbReference type="Pfam" id="PF07883">
    <property type="entry name" value="Cupin_2"/>
    <property type="match status" value="1"/>
</dbReference>